<gene>
    <name evidence="1" type="ORF">ACEZDJ_21765</name>
</gene>
<dbReference type="EMBL" id="JBHEZZ010000012">
    <property type="protein sequence ID" value="MFC1403924.1"/>
    <property type="molecule type" value="Genomic_DNA"/>
</dbReference>
<proteinExistence type="predicted"/>
<keyword evidence="2" id="KW-1185">Reference proteome</keyword>
<dbReference type="Gene3D" id="2.160.20.80">
    <property type="entry name" value="E3 ubiquitin-protein ligase SopA"/>
    <property type="match status" value="1"/>
</dbReference>
<evidence type="ECO:0000313" key="1">
    <source>
        <dbReference type="EMBL" id="MFC1403924.1"/>
    </source>
</evidence>
<accession>A0ABV6UR56</accession>
<dbReference type="Pfam" id="PF13599">
    <property type="entry name" value="Pentapeptide_4"/>
    <property type="match status" value="1"/>
</dbReference>
<dbReference type="SUPFAM" id="SSF141571">
    <property type="entry name" value="Pentapeptide repeat-like"/>
    <property type="match status" value="1"/>
</dbReference>
<dbReference type="InterPro" id="IPR051082">
    <property type="entry name" value="Pentapeptide-BTB/POZ_domain"/>
</dbReference>
<dbReference type="Proteomes" id="UP001592528">
    <property type="component" value="Unassembled WGS sequence"/>
</dbReference>
<organism evidence="1 2">
    <name type="scientific">Streptacidiphilus cavernicola</name>
    <dbReference type="NCBI Taxonomy" id="3342716"/>
    <lineage>
        <taxon>Bacteria</taxon>
        <taxon>Bacillati</taxon>
        <taxon>Actinomycetota</taxon>
        <taxon>Actinomycetes</taxon>
        <taxon>Kitasatosporales</taxon>
        <taxon>Streptomycetaceae</taxon>
        <taxon>Streptacidiphilus</taxon>
    </lineage>
</organism>
<evidence type="ECO:0000313" key="2">
    <source>
        <dbReference type="Proteomes" id="UP001592528"/>
    </source>
</evidence>
<dbReference type="PANTHER" id="PTHR14136:SF17">
    <property type="entry name" value="BTB_POZ DOMAIN-CONTAINING PROTEIN KCTD9"/>
    <property type="match status" value="1"/>
</dbReference>
<dbReference type="InterPro" id="IPR001646">
    <property type="entry name" value="5peptide_repeat"/>
</dbReference>
<name>A0ABV6UR56_9ACTN</name>
<reference evidence="1 2" key="1">
    <citation type="submission" date="2024-09" db="EMBL/GenBank/DDBJ databases">
        <authorList>
            <person name="Lee S.D."/>
        </authorList>
    </citation>
    <scope>NUCLEOTIDE SEQUENCE [LARGE SCALE GENOMIC DNA]</scope>
    <source>
        <strain evidence="1 2">N1-5</strain>
    </source>
</reference>
<sequence length="201" mass="21745">MTAPEPTDPGLVVRDEDWYARELTAADRFTGYSFLDTDWTEVVSSGTVFDECTFAGVRFNASRHSGAAFTNCTFRNCTFFDTRFTDCKLVGSVFQRCTFNLFQVSGGDWSYVGLAGADLRQATVEDVRMREADLGAARLDRAVLTGTDLSGAVLQGATFTGADLRGSDLSALDPLTVELRGARIDLPQAAVIATALGLRVE</sequence>
<protein>
    <submittedName>
        <fullName evidence="1">Pentapeptide repeat-containing protein</fullName>
    </submittedName>
</protein>
<comment type="caution">
    <text evidence="1">The sequence shown here is derived from an EMBL/GenBank/DDBJ whole genome shotgun (WGS) entry which is preliminary data.</text>
</comment>
<dbReference type="Pfam" id="PF00805">
    <property type="entry name" value="Pentapeptide"/>
    <property type="match status" value="1"/>
</dbReference>
<dbReference type="PANTHER" id="PTHR14136">
    <property type="entry name" value="BTB_POZ DOMAIN-CONTAINING PROTEIN KCTD9"/>
    <property type="match status" value="1"/>
</dbReference>
<dbReference type="RefSeq" id="WP_030252450.1">
    <property type="nucleotide sequence ID" value="NZ_JBHEZZ010000012.1"/>
</dbReference>